<evidence type="ECO:0000313" key="1">
    <source>
        <dbReference type="EMBL" id="KAF6198305.1"/>
    </source>
</evidence>
<accession>A0A8S9WSD4</accession>
<sequence>MVVKSQNADSTEALTTYKQDFFFLSKIEKSLQDKMPKTPMHEAGSLIKTTRKRHHFSNAHFHKTPQQ</sequence>
<organism evidence="1 2">
    <name type="scientific">Apolygus lucorum</name>
    <name type="common">Small green plant bug</name>
    <name type="synonym">Lygocoris lucorum</name>
    <dbReference type="NCBI Taxonomy" id="248454"/>
    <lineage>
        <taxon>Eukaryota</taxon>
        <taxon>Metazoa</taxon>
        <taxon>Ecdysozoa</taxon>
        <taxon>Arthropoda</taxon>
        <taxon>Hexapoda</taxon>
        <taxon>Insecta</taxon>
        <taxon>Pterygota</taxon>
        <taxon>Neoptera</taxon>
        <taxon>Paraneoptera</taxon>
        <taxon>Hemiptera</taxon>
        <taxon>Heteroptera</taxon>
        <taxon>Panheteroptera</taxon>
        <taxon>Cimicomorpha</taxon>
        <taxon>Miridae</taxon>
        <taxon>Mirini</taxon>
        <taxon>Apolygus</taxon>
    </lineage>
</organism>
<dbReference type="EMBL" id="WIXP02000016">
    <property type="protein sequence ID" value="KAF6198305.1"/>
    <property type="molecule type" value="Genomic_DNA"/>
</dbReference>
<dbReference type="Proteomes" id="UP000466442">
    <property type="component" value="Linkage Group LG16"/>
</dbReference>
<keyword evidence="2" id="KW-1185">Reference proteome</keyword>
<reference evidence="1" key="1">
    <citation type="journal article" date="2021" name="Mol. Ecol. Resour.">
        <title>Apolygus lucorum genome provides insights into omnivorousness and mesophyll feeding.</title>
        <authorList>
            <person name="Liu Y."/>
            <person name="Liu H."/>
            <person name="Wang H."/>
            <person name="Huang T."/>
            <person name="Liu B."/>
            <person name="Yang B."/>
            <person name="Yin L."/>
            <person name="Li B."/>
            <person name="Zhang Y."/>
            <person name="Zhang S."/>
            <person name="Jiang F."/>
            <person name="Zhang X."/>
            <person name="Ren Y."/>
            <person name="Wang B."/>
            <person name="Wang S."/>
            <person name="Lu Y."/>
            <person name="Wu K."/>
            <person name="Fan W."/>
            <person name="Wang G."/>
        </authorList>
    </citation>
    <scope>NUCLEOTIDE SEQUENCE</scope>
    <source>
        <strain evidence="1">12Hb</strain>
    </source>
</reference>
<protein>
    <submittedName>
        <fullName evidence="1">Uncharacterized protein</fullName>
    </submittedName>
</protein>
<name>A0A8S9WSD4_APOLU</name>
<proteinExistence type="predicted"/>
<comment type="caution">
    <text evidence="1">The sequence shown here is derived from an EMBL/GenBank/DDBJ whole genome shotgun (WGS) entry which is preliminary data.</text>
</comment>
<gene>
    <name evidence="1" type="ORF">GE061_008053</name>
</gene>
<dbReference type="AlphaFoldDB" id="A0A8S9WSD4"/>
<evidence type="ECO:0000313" key="2">
    <source>
        <dbReference type="Proteomes" id="UP000466442"/>
    </source>
</evidence>